<dbReference type="AlphaFoldDB" id="C8PPD0"/>
<evidence type="ECO:0000313" key="1">
    <source>
        <dbReference type="EMBL" id="EEV20702.1"/>
    </source>
</evidence>
<reference evidence="1 2" key="1">
    <citation type="submission" date="2009-07" db="EMBL/GenBank/DDBJ databases">
        <authorList>
            <person name="Madupu R."/>
            <person name="Sebastian Y."/>
            <person name="Durkin A.S."/>
            <person name="Torralba M."/>
            <person name="Methe B."/>
            <person name="Sutton G.G."/>
            <person name="Strausberg R.L."/>
            <person name="Nelson K.E."/>
        </authorList>
    </citation>
    <scope>NUCLEOTIDE SEQUENCE [LARGE SCALE GENOMIC DNA]</scope>
    <source>
        <strain evidence="1 2">ATCC 35580</strain>
    </source>
</reference>
<dbReference type="OrthoDB" id="308659at2"/>
<dbReference type="EMBL" id="ACYH01000027">
    <property type="protein sequence ID" value="EEV20702.1"/>
    <property type="molecule type" value="Genomic_DNA"/>
</dbReference>
<sequence>MIYSKGLLYPIILSVYIAGNLASLHSAESQPSMNSIDETENQRKTALFTDVPQTSPFSEQEYDRLILKMYVGPTNTPSYWFEKGEWQVKGDNCWVSGGENEIVSPYQFNMIKQVHYYRYKNLHPLDSTYYMQDKDTTDFLKRFCFYRFTGKTVLPSLDVYLFALDMYTGLIFYYALPTRFDKILGHSIPQDWVSLENHPYVKRNFPNRKFYEFDPVGIMQANGKILLYDWIIEQNKRKDSDIIVYIPHLDTKYENSASKANPGYSPYRIK</sequence>
<evidence type="ECO:0000313" key="2">
    <source>
        <dbReference type="Proteomes" id="UP000004509"/>
    </source>
</evidence>
<dbReference type="STRING" id="596324.TREVI0001_1873"/>
<dbReference type="RefSeq" id="WP_006188408.1">
    <property type="nucleotide sequence ID" value="NZ_ACYH01000027.1"/>
</dbReference>
<name>C8PPD0_9SPIR</name>
<protein>
    <submittedName>
        <fullName evidence="1">Uncharacterized protein</fullName>
    </submittedName>
</protein>
<organism evidence="1 2">
    <name type="scientific">Treponema vincentii ATCC 35580</name>
    <dbReference type="NCBI Taxonomy" id="596324"/>
    <lineage>
        <taxon>Bacteria</taxon>
        <taxon>Pseudomonadati</taxon>
        <taxon>Spirochaetota</taxon>
        <taxon>Spirochaetia</taxon>
        <taxon>Spirochaetales</taxon>
        <taxon>Treponemataceae</taxon>
        <taxon>Treponema</taxon>
    </lineage>
</organism>
<dbReference type="eggNOG" id="ENOG5031C7C">
    <property type="taxonomic scope" value="Bacteria"/>
</dbReference>
<comment type="caution">
    <text evidence="1">The sequence shown here is derived from an EMBL/GenBank/DDBJ whole genome shotgun (WGS) entry which is preliminary data.</text>
</comment>
<dbReference type="Proteomes" id="UP000004509">
    <property type="component" value="Unassembled WGS sequence"/>
</dbReference>
<proteinExistence type="predicted"/>
<accession>C8PPD0</accession>
<gene>
    <name evidence="1" type="ORF">TREVI0001_1873</name>
</gene>